<dbReference type="Proteomes" id="UP000680750">
    <property type="component" value="Chromosome"/>
</dbReference>
<organism evidence="1 2">
    <name type="scientific">Actinocatenispora sera</name>
    <dbReference type="NCBI Taxonomy" id="390989"/>
    <lineage>
        <taxon>Bacteria</taxon>
        <taxon>Bacillati</taxon>
        <taxon>Actinomycetota</taxon>
        <taxon>Actinomycetes</taxon>
        <taxon>Micromonosporales</taxon>
        <taxon>Micromonosporaceae</taxon>
        <taxon>Actinocatenispora</taxon>
    </lineage>
</organism>
<proteinExistence type="predicted"/>
<gene>
    <name evidence="1" type="ORF">Asera_49440</name>
</gene>
<evidence type="ECO:0000313" key="1">
    <source>
        <dbReference type="EMBL" id="BCJ30836.1"/>
    </source>
</evidence>
<dbReference type="EMBL" id="AP023354">
    <property type="protein sequence ID" value="BCJ30836.1"/>
    <property type="molecule type" value="Genomic_DNA"/>
</dbReference>
<name>A0A810L950_9ACTN</name>
<dbReference type="InterPro" id="IPR027434">
    <property type="entry name" value="Homing_endonucl"/>
</dbReference>
<protein>
    <recommendedName>
        <fullName evidence="3">Transcriptional regulator</fullName>
    </recommendedName>
</protein>
<dbReference type="Gene3D" id="1.10.10.60">
    <property type="entry name" value="Homeodomain-like"/>
    <property type="match status" value="1"/>
</dbReference>
<evidence type="ECO:0000313" key="2">
    <source>
        <dbReference type="Proteomes" id="UP000680750"/>
    </source>
</evidence>
<dbReference type="KEGG" id="aser:Asera_49440"/>
<accession>A0A810L950</accession>
<dbReference type="AlphaFoldDB" id="A0A810L950"/>
<keyword evidence="2" id="KW-1185">Reference proteome</keyword>
<reference evidence="1" key="1">
    <citation type="submission" date="2020-08" db="EMBL/GenBank/DDBJ databases">
        <title>Whole genome shotgun sequence of Actinocatenispora sera NBRC 101916.</title>
        <authorList>
            <person name="Komaki H."/>
            <person name="Tamura T."/>
        </authorList>
    </citation>
    <scope>NUCLEOTIDE SEQUENCE</scope>
    <source>
        <strain evidence="1">NBRC 101916</strain>
    </source>
</reference>
<dbReference type="Gene3D" id="3.10.28.10">
    <property type="entry name" value="Homing endonucleases"/>
    <property type="match status" value="1"/>
</dbReference>
<dbReference type="RefSeq" id="WP_030447586.1">
    <property type="nucleotide sequence ID" value="NZ_AP023354.1"/>
</dbReference>
<sequence length="254" mass="28374">MHPPETYERAVRLRESGVSLARIADQLGLPRGTVAHWIYGSRARHMALLRAKQPVRVCAGCTRDPGDLDDPRAYAYLLGQYLGDGHLVTSARVPVLRVYCANAYPDIIEECRQAMLRVFARSVSIVPRAGCVGVQSYSTHWPHLFPQHGPGPKHRRPISLVNWQQAVVAEQPRALLRGLIHADGCRCINRVTTRGKQYAYPRYLFANESVDILGICGAALDRIGARWRFNRRNSISVATRADVALLDEFIGPKT</sequence>
<dbReference type="OrthoDB" id="3366805at2"/>
<evidence type="ECO:0008006" key="3">
    <source>
        <dbReference type="Google" id="ProtNLM"/>
    </source>
</evidence>